<dbReference type="PANTHER" id="PTHR33969:SF2">
    <property type="entry name" value="SEGREGATION AND CONDENSATION PROTEIN A"/>
    <property type="match status" value="1"/>
</dbReference>
<dbReference type="EMBL" id="CP089291">
    <property type="protein sequence ID" value="UOF89878.1"/>
    <property type="molecule type" value="Genomic_DNA"/>
</dbReference>
<evidence type="ECO:0000256" key="1">
    <source>
        <dbReference type="ARBA" id="ARBA00022829"/>
    </source>
</evidence>
<keyword evidence="3" id="KW-0132">Cell division</keyword>
<comment type="function">
    <text evidence="3">Participates in chromosomal partition during cell division. May act via the formation of a condensin-like complex containing Smc and ScpB that pull DNA away from mid-cell into both cell halves.</text>
</comment>
<name>A0ABY4CH85_9BACL</name>
<evidence type="ECO:0000256" key="3">
    <source>
        <dbReference type="HAMAP-Rule" id="MF_01805"/>
    </source>
</evidence>
<comment type="similarity">
    <text evidence="3">Belongs to the ScpA family.</text>
</comment>
<dbReference type="PANTHER" id="PTHR33969">
    <property type="entry name" value="SEGREGATION AND CONDENSATION PROTEIN A"/>
    <property type="match status" value="1"/>
</dbReference>
<sequence>MEYQLHLDAFAGPLDLLLHLIEKNELDIHDIPIAQVTEQYLQYLRAMQELQLDVASEFLVMAATLLEIKSSILLPRPAPASFELSLDLDMEDYDPRTELMERILEYKKYKYLAQHLKEREVHRSHIFSRTPEDLTVFAQANDSNPVTNVTLFDLLSAFQKALDQISFEEPHVEMERDEISLTERMFEIRMVLQQARSVRFSELFADAKRRTQVVVTFLALLELMKNKHVVCVQQRLFDDIEIQAVN</sequence>
<protein>
    <recommendedName>
        <fullName evidence="2 3">Segregation and condensation protein A</fullName>
    </recommendedName>
</protein>
<dbReference type="Proteomes" id="UP000830167">
    <property type="component" value="Chromosome"/>
</dbReference>
<comment type="subunit">
    <text evidence="3">Component of a cohesin-like complex composed of ScpA, ScpB and the Smc homodimer, in which ScpA and ScpB bind to the head domain of Smc. The presence of the three proteins is required for the association of the complex with DNA.</text>
</comment>
<proteinExistence type="inferred from homology"/>
<accession>A0ABY4CH85</accession>
<gene>
    <name evidence="3" type="primary">scpA</name>
    <name evidence="4" type="ORF">LSG31_18690</name>
</gene>
<dbReference type="InterPro" id="IPR023093">
    <property type="entry name" value="ScpA-like_C"/>
</dbReference>
<dbReference type="RefSeq" id="WP_347436571.1">
    <property type="nucleotide sequence ID" value="NZ_CP089291.1"/>
</dbReference>
<evidence type="ECO:0000313" key="5">
    <source>
        <dbReference type="Proteomes" id="UP000830167"/>
    </source>
</evidence>
<comment type="subcellular location">
    <subcellularLocation>
        <location evidence="3">Cytoplasm</location>
    </subcellularLocation>
    <text evidence="3">Associated with two foci at the outer edges of the nucleoid region in young cells, and at four foci within both cell halves in older cells.</text>
</comment>
<evidence type="ECO:0000313" key="4">
    <source>
        <dbReference type="EMBL" id="UOF89878.1"/>
    </source>
</evidence>
<dbReference type="Gene3D" id="1.10.10.580">
    <property type="entry name" value="Structural maintenance of chromosome 1. Chain E"/>
    <property type="match status" value="1"/>
</dbReference>
<keyword evidence="3" id="KW-0131">Cell cycle</keyword>
<organism evidence="4 5">
    <name type="scientific">Fodinisporobacter ferrooxydans</name>
    <dbReference type="NCBI Taxonomy" id="2901836"/>
    <lineage>
        <taxon>Bacteria</taxon>
        <taxon>Bacillati</taxon>
        <taxon>Bacillota</taxon>
        <taxon>Bacilli</taxon>
        <taxon>Bacillales</taxon>
        <taxon>Alicyclobacillaceae</taxon>
        <taxon>Fodinisporobacter</taxon>
    </lineage>
</organism>
<dbReference type="InterPro" id="IPR003768">
    <property type="entry name" value="ScpA"/>
</dbReference>
<dbReference type="HAMAP" id="MF_01805">
    <property type="entry name" value="ScpA"/>
    <property type="match status" value="1"/>
</dbReference>
<keyword evidence="1 3" id="KW-0159">Chromosome partition</keyword>
<evidence type="ECO:0000256" key="2">
    <source>
        <dbReference type="ARBA" id="ARBA00044777"/>
    </source>
</evidence>
<dbReference type="Gene3D" id="6.10.250.2410">
    <property type="match status" value="1"/>
</dbReference>
<keyword evidence="3" id="KW-0963">Cytoplasm</keyword>
<keyword evidence="5" id="KW-1185">Reference proteome</keyword>
<dbReference type="Pfam" id="PF02616">
    <property type="entry name" value="SMC_ScpA"/>
    <property type="match status" value="1"/>
</dbReference>
<reference evidence="4" key="1">
    <citation type="submission" date="2021-12" db="EMBL/GenBank/DDBJ databases">
        <title>Alicyclobacillaceae gen. nov., sp. nov., isolated from chalcocite enrichment system.</title>
        <authorList>
            <person name="Jiang Z."/>
        </authorList>
    </citation>
    <scope>NUCLEOTIDE SEQUENCE</scope>
    <source>
        <strain evidence="4">MYW30-H2</strain>
    </source>
</reference>